<proteinExistence type="predicted"/>
<dbReference type="EMBL" id="JBHTIS010003317">
    <property type="protein sequence ID" value="MFD1051086.1"/>
    <property type="molecule type" value="Genomic_DNA"/>
</dbReference>
<gene>
    <name evidence="1" type="ORF">ACFQ1S_38925</name>
</gene>
<evidence type="ECO:0000313" key="2">
    <source>
        <dbReference type="Proteomes" id="UP001597045"/>
    </source>
</evidence>
<sequence length="69" mass="7025">TTDAVPARNGTVLLGGRTGNTGTVTAVLNGLTGRNQVTVQRIPDQGPLDQPLTVSSQTVSVTTARIAIP</sequence>
<keyword evidence="2" id="KW-1185">Reference proteome</keyword>
<organism evidence="1 2">
    <name type="scientific">Kibdelosporangium lantanae</name>
    <dbReference type="NCBI Taxonomy" id="1497396"/>
    <lineage>
        <taxon>Bacteria</taxon>
        <taxon>Bacillati</taxon>
        <taxon>Actinomycetota</taxon>
        <taxon>Actinomycetes</taxon>
        <taxon>Pseudonocardiales</taxon>
        <taxon>Pseudonocardiaceae</taxon>
        <taxon>Kibdelosporangium</taxon>
    </lineage>
</organism>
<reference evidence="2" key="1">
    <citation type="journal article" date="2019" name="Int. J. Syst. Evol. Microbiol.">
        <title>The Global Catalogue of Microorganisms (GCM) 10K type strain sequencing project: providing services to taxonomists for standard genome sequencing and annotation.</title>
        <authorList>
            <consortium name="The Broad Institute Genomics Platform"/>
            <consortium name="The Broad Institute Genome Sequencing Center for Infectious Disease"/>
            <person name="Wu L."/>
            <person name="Ma J."/>
        </authorList>
    </citation>
    <scope>NUCLEOTIDE SEQUENCE [LARGE SCALE GENOMIC DNA]</scope>
    <source>
        <strain evidence="2">JCM 31486</strain>
    </source>
</reference>
<protein>
    <submittedName>
        <fullName evidence="1">Uncharacterized protein</fullName>
    </submittedName>
</protein>
<dbReference type="Proteomes" id="UP001597045">
    <property type="component" value="Unassembled WGS sequence"/>
</dbReference>
<comment type="caution">
    <text evidence="1">The sequence shown here is derived from an EMBL/GenBank/DDBJ whole genome shotgun (WGS) entry which is preliminary data.</text>
</comment>
<evidence type="ECO:0000313" key="1">
    <source>
        <dbReference type="EMBL" id="MFD1051086.1"/>
    </source>
</evidence>
<feature type="non-terminal residue" evidence="1">
    <location>
        <position position="1"/>
    </location>
</feature>
<name>A0ABW3MKX1_9PSEU</name>
<accession>A0ABW3MKX1</accession>